<gene>
    <name evidence="12" type="ORF">GCM10009118_23380</name>
</gene>
<evidence type="ECO:0000256" key="8">
    <source>
        <dbReference type="PROSITE-ProRule" id="PRU01360"/>
    </source>
</evidence>
<dbReference type="PANTHER" id="PTHR30069:SF57">
    <property type="entry name" value="TONB-DEPENDENT RECEPTOR"/>
    <property type="match status" value="1"/>
</dbReference>
<dbReference type="InterPro" id="IPR037066">
    <property type="entry name" value="Plug_dom_sf"/>
</dbReference>
<evidence type="ECO:0000256" key="9">
    <source>
        <dbReference type="RuleBase" id="RU003357"/>
    </source>
</evidence>
<reference evidence="13" key="1">
    <citation type="journal article" date="2019" name="Int. J. Syst. Evol. Microbiol.">
        <title>The Global Catalogue of Microorganisms (GCM) 10K type strain sequencing project: providing services to taxonomists for standard genome sequencing and annotation.</title>
        <authorList>
            <consortium name="The Broad Institute Genomics Platform"/>
            <consortium name="The Broad Institute Genome Sequencing Center for Infectious Disease"/>
            <person name="Wu L."/>
            <person name="Ma J."/>
        </authorList>
    </citation>
    <scope>NUCLEOTIDE SEQUENCE [LARGE SCALE GENOMIC DNA]</scope>
    <source>
        <strain evidence="13">JCM 16083</strain>
    </source>
</reference>
<dbReference type="EMBL" id="BAAAFH010000011">
    <property type="protein sequence ID" value="GAA0875929.1"/>
    <property type="molecule type" value="Genomic_DNA"/>
</dbReference>
<proteinExistence type="inferred from homology"/>
<organism evidence="12 13">
    <name type="scientific">Wandonia haliotis</name>
    <dbReference type="NCBI Taxonomy" id="574963"/>
    <lineage>
        <taxon>Bacteria</taxon>
        <taxon>Pseudomonadati</taxon>
        <taxon>Bacteroidota</taxon>
        <taxon>Flavobacteriia</taxon>
        <taxon>Flavobacteriales</taxon>
        <taxon>Crocinitomicaceae</taxon>
        <taxon>Wandonia</taxon>
    </lineage>
</organism>
<dbReference type="PROSITE" id="PS52016">
    <property type="entry name" value="TONB_DEPENDENT_REC_3"/>
    <property type="match status" value="1"/>
</dbReference>
<feature type="domain" description="TonB-dependent receptor-like beta-barrel" evidence="10">
    <location>
        <begin position="431"/>
        <end position="711"/>
    </location>
</feature>
<evidence type="ECO:0000256" key="1">
    <source>
        <dbReference type="ARBA" id="ARBA00004571"/>
    </source>
</evidence>
<evidence type="ECO:0000256" key="6">
    <source>
        <dbReference type="ARBA" id="ARBA00023136"/>
    </source>
</evidence>
<keyword evidence="6 8" id="KW-0472">Membrane</keyword>
<evidence type="ECO:0000259" key="10">
    <source>
        <dbReference type="Pfam" id="PF00593"/>
    </source>
</evidence>
<sequence length="748" mass="83742">MFRFIFLLAFLFHFGVGTGQEIMVQVISQEGGIPNARLETAEEKLVSDLEGKFVLPLAKFAGKSAKIWAIGYEEKQIVLPDSAGVVEIEISPVSVFFSEVVVTGSKEEESKKESIVRISTINQTQLQSVGAQSISEGISFQPGLRMENNCQNCGFSQLRMNGLGGGYNQFLMNGRPVFSSLNSIYGLEQIPVSWVERVEVIRGGGSVLYGANAIAGIVNIITRDPINSGASGQVSVGYMDGSWDQYAGGTGAWVAKNNKAGVSVSAGQRYRENYDRDKDGFSDIPILKGLALDVNGFYRPGKKSRLGVKFRIMDEFRRGGDQLDRLPEETQIAEQLKSKVYGGELSYEAYLKNDAHKMEAFFATQHTIMNNYYGAEMDPDGYGKTRDENYVSGFRHRWKSKRIESDSKGVAVVSGAEMIRNVMSDNKPGYGVHVFQPINQFGVYTQLDWLLSPKFKLNAGARLNYDNVLFKPLVTPRLGMKYSPFKFAEIRLNYANGYRIPQVFSEDVHVELVSGEIQLIRLGDDLKHELSHGLNLDISFDFEKGKSDIEIVLNGFYNQLQNVFVLEFTQDALGQNILEKRNGQRAEVAGGSFEFNYSWKDQLFTMFTFSAQSTRYSEPVEWAEGQYVSGFLRTPDYYGSLVVSYAINKKIDVNSSAILTGPMYLPHYAGYIAEDKLERSETMVDWGFKINYNFYLKNNVKLTLNGGVKNILDTFQPDLDKGVHRDASYTYGPVRARTFFIGIQIGNL</sequence>
<evidence type="ECO:0000313" key="12">
    <source>
        <dbReference type="EMBL" id="GAA0875929.1"/>
    </source>
</evidence>
<evidence type="ECO:0000259" key="11">
    <source>
        <dbReference type="Pfam" id="PF07715"/>
    </source>
</evidence>
<keyword evidence="12" id="KW-0675">Receptor</keyword>
<evidence type="ECO:0000256" key="2">
    <source>
        <dbReference type="ARBA" id="ARBA00022448"/>
    </source>
</evidence>
<comment type="similarity">
    <text evidence="8 9">Belongs to the TonB-dependent receptor family.</text>
</comment>
<keyword evidence="13" id="KW-1185">Reference proteome</keyword>
<evidence type="ECO:0000256" key="4">
    <source>
        <dbReference type="ARBA" id="ARBA00022692"/>
    </source>
</evidence>
<evidence type="ECO:0000256" key="7">
    <source>
        <dbReference type="ARBA" id="ARBA00023237"/>
    </source>
</evidence>
<dbReference type="InterPro" id="IPR000531">
    <property type="entry name" value="Beta-barrel_TonB"/>
</dbReference>
<feature type="domain" description="TonB-dependent receptor plug" evidence="11">
    <location>
        <begin position="111"/>
        <end position="217"/>
    </location>
</feature>
<keyword evidence="5 9" id="KW-0798">TonB box</keyword>
<dbReference type="InterPro" id="IPR039426">
    <property type="entry name" value="TonB-dep_rcpt-like"/>
</dbReference>
<evidence type="ECO:0000256" key="3">
    <source>
        <dbReference type="ARBA" id="ARBA00022452"/>
    </source>
</evidence>
<dbReference type="Pfam" id="PF07715">
    <property type="entry name" value="Plug"/>
    <property type="match status" value="1"/>
</dbReference>
<dbReference type="InterPro" id="IPR036942">
    <property type="entry name" value="Beta-barrel_TonB_sf"/>
</dbReference>
<evidence type="ECO:0000313" key="13">
    <source>
        <dbReference type="Proteomes" id="UP001501126"/>
    </source>
</evidence>
<dbReference type="Gene3D" id="2.40.170.20">
    <property type="entry name" value="TonB-dependent receptor, beta-barrel domain"/>
    <property type="match status" value="1"/>
</dbReference>
<dbReference type="SUPFAM" id="SSF56935">
    <property type="entry name" value="Porins"/>
    <property type="match status" value="1"/>
</dbReference>
<comment type="subcellular location">
    <subcellularLocation>
        <location evidence="1 8">Cell outer membrane</location>
        <topology evidence="1 8">Multi-pass membrane protein</topology>
    </subcellularLocation>
</comment>
<dbReference type="InterPro" id="IPR012910">
    <property type="entry name" value="Plug_dom"/>
</dbReference>
<evidence type="ECO:0000256" key="5">
    <source>
        <dbReference type="ARBA" id="ARBA00023077"/>
    </source>
</evidence>
<dbReference type="RefSeq" id="WP_343787906.1">
    <property type="nucleotide sequence ID" value="NZ_BAAAFH010000011.1"/>
</dbReference>
<keyword evidence="4 8" id="KW-0812">Transmembrane</keyword>
<protein>
    <submittedName>
        <fullName evidence="12">TonB-dependent receptor</fullName>
    </submittedName>
</protein>
<keyword evidence="3 8" id="KW-1134">Transmembrane beta strand</keyword>
<dbReference type="Pfam" id="PF00593">
    <property type="entry name" value="TonB_dep_Rec_b-barrel"/>
    <property type="match status" value="1"/>
</dbReference>
<dbReference type="Gene3D" id="2.170.130.10">
    <property type="entry name" value="TonB-dependent receptor, plug domain"/>
    <property type="match status" value="1"/>
</dbReference>
<dbReference type="Proteomes" id="UP001501126">
    <property type="component" value="Unassembled WGS sequence"/>
</dbReference>
<accession>A0ABP3Y2Y3</accession>
<name>A0ABP3Y2Y3_9FLAO</name>
<dbReference type="PANTHER" id="PTHR30069">
    <property type="entry name" value="TONB-DEPENDENT OUTER MEMBRANE RECEPTOR"/>
    <property type="match status" value="1"/>
</dbReference>
<comment type="caution">
    <text evidence="12">The sequence shown here is derived from an EMBL/GenBank/DDBJ whole genome shotgun (WGS) entry which is preliminary data.</text>
</comment>
<keyword evidence="7 8" id="KW-0998">Cell outer membrane</keyword>
<keyword evidence="2 8" id="KW-0813">Transport</keyword>